<organism evidence="7 8">
    <name type="scientific">Corynebacterium breve</name>
    <dbReference type="NCBI Taxonomy" id="3049799"/>
    <lineage>
        <taxon>Bacteria</taxon>
        <taxon>Bacillati</taxon>
        <taxon>Actinomycetota</taxon>
        <taxon>Actinomycetes</taxon>
        <taxon>Mycobacteriales</taxon>
        <taxon>Corynebacteriaceae</taxon>
        <taxon>Corynebacterium</taxon>
    </lineage>
</organism>
<evidence type="ECO:0000256" key="3">
    <source>
        <dbReference type="ARBA" id="ARBA00022692"/>
    </source>
</evidence>
<evidence type="ECO:0000256" key="6">
    <source>
        <dbReference type="SAM" id="Phobius"/>
    </source>
</evidence>
<feature type="transmembrane region" description="Helical" evidence="6">
    <location>
        <begin position="6"/>
        <end position="26"/>
    </location>
</feature>
<dbReference type="PANTHER" id="PTHR30250:SF11">
    <property type="entry name" value="O-ANTIGEN TRANSPORTER-RELATED"/>
    <property type="match status" value="1"/>
</dbReference>
<feature type="transmembrane region" description="Helical" evidence="6">
    <location>
        <begin position="350"/>
        <end position="369"/>
    </location>
</feature>
<feature type="transmembrane region" description="Helical" evidence="6">
    <location>
        <begin position="238"/>
        <end position="258"/>
    </location>
</feature>
<keyword evidence="5 6" id="KW-0472">Membrane</keyword>
<evidence type="ECO:0000313" key="7">
    <source>
        <dbReference type="EMBL" id="WIM67977.1"/>
    </source>
</evidence>
<name>A0ABY8VF55_9CORY</name>
<evidence type="ECO:0008006" key="9">
    <source>
        <dbReference type="Google" id="ProtNLM"/>
    </source>
</evidence>
<dbReference type="PANTHER" id="PTHR30250">
    <property type="entry name" value="PST FAMILY PREDICTED COLANIC ACID TRANSPORTER"/>
    <property type="match status" value="1"/>
</dbReference>
<comment type="subcellular location">
    <subcellularLocation>
        <location evidence="1">Cell membrane</location>
        <topology evidence="1">Multi-pass membrane protein</topology>
    </subcellularLocation>
</comment>
<feature type="transmembrane region" description="Helical" evidence="6">
    <location>
        <begin position="141"/>
        <end position="159"/>
    </location>
</feature>
<gene>
    <name evidence="7" type="ORF">QP027_00825</name>
</gene>
<evidence type="ECO:0000256" key="4">
    <source>
        <dbReference type="ARBA" id="ARBA00022989"/>
    </source>
</evidence>
<protein>
    <recommendedName>
        <fullName evidence="9">Polysaccharide biosynthesis protein</fullName>
    </recommendedName>
</protein>
<feature type="transmembrane region" description="Helical" evidence="6">
    <location>
        <begin position="107"/>
        <end position="129"/>
    </location>
</feature>
<feature type="transmembrane region" description="Helical" evidence="6">
    <location>
        <begin position="375"/>
        <end position="397"/>
    </location>
</feature>
<sequence length="411" mass="43380">MRALSFATVFAALSGFIVLWIAQWPLDTETELRYFQAYWGLFFASTGLVDGITQETTRAVAGSRESNQRRNANPWKLGGAVAAIVAGVALALGFLLMAQVVPTSPQFASLLLAFGLMSYVFQAVLSGILSGAQLWNQYAGLVALDSGIRLALVIVAWYLGWGLEAFLLITVIGALSWIAILGLSPTARTSIRTALDVNQGAFARRVVSAMLASGSTAALITGYPTFLNAAFPHEDPTTLVTIAGIANAVTLTRAPILVPLQRFQSALVVRFVESKDHIYIAVARPVAAVLGIGALGFVAAWLLGPWILRIAFKEELFVPGLILGLLTFASALAGSLMVTGTAVLALEQHTWYVAGWILASVVAYSTLFLSSLGLVPAVCTSLIVGPLAGAVVHLVALGRARVAPHTTYAQG</sequence>
<feature type="transmembrane region" description="Helical" evidence="6">
    <location>
        <begin position="316"/>
        <end position="338"/>
    </location>
</feature>
<evidence type="ECO:0000256" key="1">
    <source>
        <dbReference type="ARBA" id="ARBA00004651"/>
    </source>
</evidence>
<feature type="transmembrane region" description="Helical" evidence="6">
    <location>
        <begin position="278"/>
        <end position="304"/>
    </location>
</feature>
<keyword evidence="4 6" id="KW-1133">Transmembrane helix</keyword>
<dbReference type="Proteomes" id="UP001225598">
    <property type="component" value="Chromosome"/>
</dbReference>
<reference evidence="7 8" key="1">
    <citation type="submission" date="2023-05" db="EMBL/GenBank/DDBJ databases">
        <title>Corynebacterium suedekumii sp. nov. and Corynebacterium breve sp. nov. isolated from raw cow's milk.</title>
        <authorList>
            <person name="Baer M.K."/>
            <person name="Mehl L."/>
            <person name="Hellmuth R."/>
            <person name="Marke G."/>
            <person name="Lipski A."/>
        </authorList>
    </citation>
    <scope>NUCLEOTIDE SEQUENCE [LARGE SCALE GENOMIC DNA]</scope>
    <source>
        <strain evidence="7 8">R4</strain>
    </source>
</reference>
<evidence type="ECO:0000256" key="2">
    <source>
        <dbReference type="ARBA" id="ARBA00022475"/>
    </source>
</evidence>
<dbReference type="InterPro" id="IPR050833">
    <property type="entry name" value="Poly_Biosynth_Transport"/>
</dbReference>
<dbReference type="RefSeq" id="WP_284825301.1">
    <property type="nucleotide sequence ID" value="NZ_CP126969.1"/>
</dbReference>
<keyword evidence="8" id="KW-1185">Reference proteome</keyword>
<evidence type="ECO:0000256" key="5">
    <source>
        <dbReference type="ARBA" id="ARBA00023136"/>
    </source>
</evidence>
<dbReference type="EMBL" id="CP126969">
    <property type="protein sequence ID" value="WIM67977.1"/>
    <property type="molecule type" value="Genomic_DNA"/>
</dbReference>
<keyword evidence="2" id="KW-1003">Cell membrane</keyword>
<accession>A0ABY8VF55</accession>
<proteinExistence type="predicted"/>
<keyword evidence="3 6" id="KW-0812">Transmembrane</keyword>
<feature type="transmembrane region" description="Helical" evidence="6">
    <location>
        <begin position="206"/>
        <end position="226"/>
    </location>
</feature>
<feature type="transmembrane region" description="Helical" evidence="6">
    <location>
        <begin position="165"/>
        <end position="185"/>
    </location>
</feature>
<feature type="transmembrane region" description="Helical" evidence="6">
    <location>
        <begin position="77"/>
        <end position="101"/>
    </location>
</feature>
<evidence type="ECO:0000313" key="8">
    <source>
        <dbReference type="Proteomes" id="UP001225598"/>
    </source>
</evidence>